<protein>
    <submittedName>
        <fullName evidence="2">Uncharacterized protein</fullName>
    </submittedName>
</protein>
<dbReference type="OrthoDB" id="2648744at2"/>
<keyword evidence="3" id="KW-1185">Reference proteome</keyword>
<keyword evidence="1" id="KW-1133">Transmembrane helix</keyword>
<accession>A0A0M9BQ69</accession>
<name>A0A0M9BQ69_9BACL</name>
<dbReference type="Proteomes" id="UP000037688">
    <property type="component" value="Unassembled WGS sequence"/>
</dbReference>
<dbReference type="PATRIC" id="fig|1705561.3.peg.1471"/>
<keyword evidence="1" id="KW-0812">Transmembrane</keyword>
<evidence type="ECO:0000313" key="2">
    <source>
        <dbReference type="EMBL" id="KOY16848.1"/>
    </source>
</evidence>
<sequence>MLFLEATLIVITALLFIVGVRSKRKTLVRWGIGSLTLLIVLFIPSFVNGFVDGFSSGWSAK</sequence>
<evidence type="ECO:0000313" key="3">
    <source>
        <dbReference type="Proteomes" id="UP000037688"/>
    </source>
</evidence>
<comment type="caution">
    <text evidence="2">The sequence shown here is derived from an EMBL/GenBank/DDBJ whole genome shotgun (WGS) entry which is preliminary data.</text>
</comment>
<dbReference type="AlphaFoldDB" id="A0A0M9BQ69"/>
<dbReference type="RefSeq" id="WP_053780329.1">
    <property type="nucleotide sequence ID" value="NZ_LITU01000050.1"/>
</dbReference>
<dbReference type="EMBL" id="LITU01000050">
    <property type="protein sequence ID" value="KOY16848.1"/>
    <property type="molecule type" value="Genomic_DNA"/>
</dbReference>
<gene>
    <name evidence="2" type="ORF">AMS66_08200</name>
</gene>
<reference evidence="2 3" key="1">
    <citation type="submission" date="2015-08" db="EMBL/GenBank/DDBJ databases">
        <title>Draft genome sequence of cellulolytic and xylanolytic Paenibacillus sp. A59, isolated from a decaying forest soil from Patagonia, Argentina.</title>
        <authorList>
            <person name="Ghio S."/>
            <person name="Caceres A.M."/>
            <person name="Talia P."/>
            <person name="Grasso D."/>
            <person name="Campos E."/>
        </authorList>
    </citation>
    <scope>NUCLEOTIDE SEQUENCE [LARGE SCALE GENOMIC DNA]</scope>
    <source>
        <strain evidence="2 3">A59</strain>
    </source>
</reference>
<organism evidence="2 3">
    <name type="scientific">Paenibacillus xylanivorans</name>
    <dbReference type="NCBI Taxonomy" id="1705561"/>
    <lineage>
        <taxon>Bacteria</taxon>
        <taxon>Bacillati</taxon>
        <taxon>Bacillota</taxon>
        <taxon>Bacilli</taxon>
        <taxon>Bacillales</taxon>
        <taxon>Paenibacillaceae</taxon>
        <taxon>Paenibacillus</taxon>
    </lineage>
</organism>
<evidence type="ECO:0000256" key="1">
    <source>
        <dbReference type="SAM" id="Phobius"/>
    </source>
</evidence>
<feature type="transmembrane region" description="Helical" evidence="1">
    <location>
        <begin position="32"/>
        <end position="51"/>
    </location>
</feature>
<keyword evidence="1" id="KW-0472">Membrane</keyword>
<proteinExistence type="predicted"/>